<comment type="caution">
    <text evidence="1">The sequence shown here is derived from an EMBL/GenBank/DDBJ whole genome shotgun (WGS) entry which is preliminary data.</text>
</comment>
<evidence type="ECO:0000313" key="1">
    <source>
        <dbReference type="EMBL" id="KAG7047797.1"/>
    </source>
</evidence>
<dbReference type="Proteomes" id="UP000699042">
    <property type="component" value="Unassembled WGS sequence"/>
</dbReference>
<organism evidence="1 2">
    <name type="scientific">Colletotrichum scovillei</name>
    <dbReference type="NCBI Taxonomy" id="1209932"/>
    <lineage>
        <taxon>Eukaryota</taxon>
        <taxon>Fungi</taxon>
        <taxon>Dikarya</taxon>
        <taxon>Ascomycota</taxon>
        <taxon>Pezizomycotina</taxon>
        <taxon>Sordariomycetes</taxon>
        <taxon>Hypocreomycetidae</taxon>
        <taxon>Glomerellales</taxon>
        <taxon>Glomerellaceae</taxon>
        <taxon>Colletotrichum</taxon>
        <taxon>Colletotrichum acutatum species complex</taxon>
    </lineage>
</organism>
<dbReference type="AlphaFoldDB" id="A0A9P7UDF7"/>
<evidence type="ECO:0000313" key="2">
    <source>
        <dbReference type="Proteomes" id="UP000699042"/>
    </source>
</evidence>
<reference evidence="1" key="1">
    <citation type="submission" date="2021-05" db="EMBL/GenBank/DDBJ databases">
        <title>Comparative genomics of three Colletotrichum scovillei strains and genetic complementation revealed genes involved fungal growth and virulence on chili pepper.</title>
        <authorList>
            <person name="Hsieh D.-K."/>
            <person name="Chuang S.-C."/>
            <person name="Chen C.-Y."/>
            <person name="Chao Y.-T."/>
            <person name="Lu M.-Y.J."/>
            <person name="Lee M.-H."/>
            <person name="Shih M.-C."/>
        </authorList>
    </citation>
    <scope>NUCLEOTIDE SEQUENCE</scope>
    <source>
        <strain evidence="1">Coll-153</strain>
    </source>
</reference>
<name>A0A9P7UDF7_9PEZI</name>
<proteinExistence type="predicted"/>
<dbReference type="EMBL" id="JAESDN010000007">
    <property type="protein sequence ID" value="KAG7047797.1"/>
    <property type="molecule type" value="Genomic_DNA"/>
</dbReference>
<protein>
    <submittedName>
        <fullName evidence="1">Uncharacterized protein</fullName>
    </submittedName>
</protein>
<accession>A0A9P7UDF7</accession>
<gene>
    <name evidence="1" type="ORF">JMJ77_011139</name>
</gene>
<sequence>MLPAAHTVRHPHCDVTECQRHCPRPQRSSTLIGLQPTCRGSCHASHLPSLTQGTPQLPTSHTRAGKAASWILRLPADGLLLLLLRRRQVELRHAIHMGATLSPSITASSCGGGRQTPSRPTLDWDHTFHTFYPYGKSVGFAVVPDLAPALHEVDGPPARPRQQRPLGQTLEQLCLSGPWSLALCFPIVAQYSSLAHPPMAVKTEGRSAEG</sequence>
<keyword evidence="2" id="KW-1185">Reference proteome</keyword>